<evidence type="ECO:0008006" key="8">
    <source>
        <dbReference type="Google" id="ProtNLM"/>
    </source>
</evidence>
<evidence type="ECO:0000259" key="3">
    <source>
        <dbReference type="Pfam" id="PF17783"/>
    </source>
</evidence>
<evidence type="ECO:0000313" key="6">
    <source>
        <dbReference type="EMBL" id="NEY70656.1"/>
    </source>
</evidence>
<dbReference type="Pfam" id="PF13509">
    <property type="entry name" value="S1_2"/>
    <property type="match status" value="1"/>
</dbReference>
<dbReference type="Gene3D" id="2.40.50.140">
    <property type="entry name" value="Nucleic acid-binding proteins"/>
    <property type="match status" value="2"/>
</dbReference>
<protein>
    <recommendedName>
        <fullName evidence="8">S1 motif domain-containing protein</fullName>
    </recommendedName>
</protein>
<comment type="caution">
    <text evidence="6">The sequence shown here is derived from an EMBL/GenBank/DDBJ whole genome shotgun (WGS) entry which is preliminary data.</text>
</comment>
<sequence length="286" mass="32815">MAINPGMIQTLIVNREVDFGFYVTDENEEVLLPNKEVIGEIDLDDQIEVFVYHDHEGRPIATMKTPKITMETYDWVDVVGVNEGLGVFIDIGLTKDMLVSRDDLPLFEEVWPTEGDRLYCSLKLDRNGRLFAKLATDPVIQELSMAASRNAFNKNVRGVIYRTVKIGSYMLTEEKYIGFIHDSQRRVEPRLGQTIEGRIIDVKEDGTVNVSLLPRAHEGMDEDSQVIYEYMEGRGGAMPYWDKSNSEDIQARFEMSKGAFKRALGKLMKEEKVYQEDGWTYFTSRK</sequence>
<feature type="domain" description="Conserved virulence factor B second S1" evidence="4">
    <location>
        <begin position="73"/>
        <end position="133"/>
    </location>
</feature>
<reference evidence="6 7" key="1">
    <citation type="submission" date="2020-02" db="EMBL/GenBank/DDBJ databases">
        <title>Bacillus aquiflavi sp. nov., isolated from yellow water of strong flavor Chinese baijiu in Yibin region of China.</title>
        <authorList>
            <person name="Xie J."/>
        </authorList>
    </citation>
    <scope>NUCLEOTIDE SEQUENCE [LARGE SCALE GENOMIC DNA]</scope>
    <source>
        <strain evidence="6 7">SA4</strain>
    </source>
</reference>
<dbReference type="InterPro" id="IPR040764">
    <property type="entry name" value="CvfB_WH"/>
</dbReference>
<dbReference type="Pfam" id="PF17783">
    <property type="entry name" value="WHD_CvfB"/>
    <property type="match status" value="1"/>
</dbReference>
<dbReference type="InterPro" id="IPR012340">
    <property type="entry name" value="NA-bd_OB-fold"/>
</dbReference>
<dbReference type="InterPro" id="IPR014464">
    <property type="entry name" value="CvfB_fam"/>
</dbReference>
<evidence type="ECO:0000256" key="1">
    <source>
        <dbReference type="PIRNR" id="PIRNR012524"/>
    </source>
</evidence>
<dbReference type="Pfam" id="PF21543">
    <property type="entry name" value="CvfB_2nd"/>
    <property type="match status" value="1"/>
</dbReference>
<dbReference type="EMBL" id="JAAIWM010000001">
    <property type="protein sequence ID" value="NEY70656.1"/>
    <property type="molecule type" value="Genomic_DNA"/>
</dbReference>
<proteinExistence type="inferred from homology"/>
<dbReference type="PANTHER" id="PTHR37296:SF1">
    <property type="entry name" value="CONSERVED VIRULENCE FACTOR B"/>
    <property type="match status" value="1"/>
</dbReference>
<feature type="domain" description="Conserved virulence factor B-like winged helix" evidence="3">
    <location>
        <begin position="225"/>
        <end position="281"/>
    </location>
</feature>
<keyword evidence="7" id="KW-1185">Reference proteome</keyword>
<dbReference type="Proteomes" id="UP000481043">
    <property type="component" value="Unassembled WGS sequence"/>
</dbReference>
<dbReference type="PIRSF" id="PIRSF012524">
    <property type="entry name" value="YitL_S1"/>
    <property type="match status" value="1"/>
</dbReference>
<evidence type="ECO:0000259" key="2">
    <source>
        <dbReference type="Pfam" id="PF13509"/>
    </source>
</evidence>
<dbReference type="AlphaFoldDB" id="A0A6M0Q2V0"/>
<dbReference type="InterPro" id="IPR036388">
    <property type="entry name" value="WH-like_DNA-bd_sf"/>
</dbReference>
<evidence type="ECO:0000259" key="5">
    <source>
        <dbReference type="Pfam" id="PF21543"/>
    </source>
</evidence>
<dbReference type="RefSeq" id="WP_163177464.1">
    <property type="nucleotide sequence ID" value="NZ_JAAIWM010000001.1"/>
</dbReference>
<feature type="domain" description="Conserved virulence factor B first S1" evidence="2">
    <location>
        <begin position="6"/>
        <end position="64"/>
    </location>
</feature>
<evidence type="ECO:0000259" key="4">
    <source>
        <dbReference type="Pfam" id="PF21191"/>
    </source>
</evidence>
<dbReference type="InterPro" id="IPR048588">
    <property type="entry name" value="CvfB_S1_2nd"/>
</dbReference>
<dbReference type="PANTHER" id="PTHR37296">
    <property type="entry name" value="CONSERVED VIRULENCE FACTOR B"/>
    <property type="match status" value="1"/>
</dbReference>
<name>A0A6M0Q2V0_9BACI</name>
<comment type="similarity">
    <text evidence="1">Belongs to the CvfB family.</text>
</comment>
<gene>
    <name evidence="6" type="ORF">G4D63_02775</name>
</gene>
<accession>A0A6M0Q2V0</accession>
<dbReference type="Gene3D" id="1.10.10.10">
    <property type="entry name" value="Winged helix-like DNA-binding domain superfamily/Winged helix DNA-binding domain"/>
    <property type="match status" value="1"/>
</dbReference>
<organism evidence="6 7">
    <name type="scientific">Bacillus mesophilus</name>
    <dbReference type="NCBI Taxonomy" id="1808955"/>
    <lineage>
        <taxon>Bacteria</taxon>
        <taxon>Bacillati</taxon>
        <taxon>Bacillota</taxon>
        <taxon>Bacilli</taxon>
        <taxon>Bacillales</taxon>
        <taxon>Bacillaceae</taxon>
        <taxon>Bacillus</taxon>
    </lineage>
</organism>
<dbReference type="InterPro" id="IPR039566">
    <property type="entry name" value="CvfB_S1_st"/>
</dbReference>
<dbReference type="InterPro" id="IPR048587">
    <property type="entry name" value="CvfB_S1_3rd"/>
</dbReference>
<feature type="domain" description="Conserved virulence factor B third S1" evidence="5">
    <location>
        <begin position="141"/>
        <end position="214"/>
    </location>
</feature>
<dbReference type="Pfam" id="PF21191">
    <property type="entry name" value="CvfB_1st"/>
    <property type="match status" value="1"/>
</dbReference>
<evidence type="ECO:0000313" key="7">
    <source>
        <dbReference type="Proteomes" id="UP000481043"/>
    </source>
</evidence>